<evidence type="ECO:0000313" key="2">
    <source>
        <dbReference type="Proteomes" id="UP000284706"/>
    </source>
</evidence>
<evidence type="ECO:0008006" key="3">
    <source>
        <dbReference type="Google" id="ProtNLM"/>
    </source>
</evidence>
<keyword evidence="2" id="KW-1185">Reference proteome</keyword>
<protein>
    <recommendedName>
        <fullName evidence="3">F-box domain-containing protein</fullName>
    </recommendedName>
</protein>
<dbReference type="OrthoDB" id="3065666at2759"/>
<dbReference type="InParanoid" id="A0A409W4N1"/>
<sequence>MASNVAPSLRLPPELRCRIADFSTPSTLAALALTHPAYQKEAEEALYRTLAINTYNSKDLKCLETLAQNEGKAKLVRRLIVECGRRRVYENETAMSHLLKALPEMRALLDLRIRLRPDEAWKWVILLDQGLCDGKWALESLYCNDDLDIAGIIEANPSLRILGIYANDDPDKLLSALENRTRANQDCPIVYTLQRESFYAIFNHITLFPAFYSAGQIATAHLDLARSIEEDRGTDMRVNVDGVSQLSVYLENDMQKTRATMKNVSSIFQQVTWLNVQVRQLFDVSSHGIKDIPLLFPALSELNFCRWNSAYGTTNDSREVKLKLAQEWSATCHDLISVTFVEGETILRKDNEAEWV</sequence>
<comment type="caution">
    <text evidence="1">The sequence shown here is derived from an EMBL/GenBank/DDBJ whole genome shotgun (WGS) entry which is preliminary data.</text>
</comment>
<dbReference type="AlphaFoldDB" id="A0A409W4N1"/>
<accession>A0A409W4N1</accession>
<gene>
    <name evidence="1" type="ORF">CVT26_010202</name>
</gene>
<proteinExistence type="predicted"/>
<evidence type="ECO:0000313" key="1">
    <source>
        <dbReference type="EMBL" id="PPQ73452.1"/>
    </source>
</evidence>
<dbReference type="Proteomes" id="UP000284706">
    <property type="component" value="Unassembled WGS sequence"/>
</dbReference>
<dbReference type="EMBL" id="NHYE01005404">
    <property type="protein sequence ID" value="PPQ73452.1"/>
    <property type="molecule type" value="Genomic_DNA"/>
</dbReference>
<name>A0A409W4N1_9AGAR</name>
<organism evidence="1 2">
    <name type="scientific">Gymnopilus dilepis</name>
    <dbReference type="NCBI Taxonomy" id="231916"/>
    <lineage>
        <taxon>Eukaryota</taxon>
        <taxon>Fungi</taxon>
        <taxon>Dikarya</taxon>
        <taxon>Basidiomycota</taxon>
        <taxon>Agaricomycotina</taxon>
        <taxon>Agaricomycetes</taxon>
        <taxon>Agaricomycetidae</taxon>
        <taxon>Agaricales</taxon>
        <taxon>Agaricineae</taxon>
        <taxon>Hymenogastraceae</taxon>
        <taxon>Gymnopilus</taxon>
    </lineage>
</organism>
<reference evidence="1 2" key="1">
    <citation type="journal article" date="2018" name="Evol. Lett.">
        <title>Horizontal gene cluster transfer increased hallucinogenic mushroom diversity.</title>
        <authorList>
            <person name="Reynolds H.T."/>
            <person name="Vijayakumar V."/>
            <person name="Gluck-Thaler E."/>
            <person name="Korotkin H.B."/>
            <person name="Matheny P.B."/>
            <person name="Slot J.C."/>
        </authorList>
    </citation>
    <scope>NUCLEOTIDE SEQUENCE [LARGE SCALE GENOMIC DNA]</scope>
    <source>
        <strain evidence="1 2">SRW20</strain>
    </source>
</reference>